<proteinExistence type="predicted"/>
<name>A0ABY7SIP7_9RHOB</name>
<feature type="chain" id="PRO_5046172934" evidence="2">
    <location>
        <begin position="22"/>
        <end position="195"/>
    </location>
</feature>
<dbReference type="Proteomes" id="UP001219349">
    <property type="component" value="Chromosome"/>
</dbReference>
<keyword evidence="1" id="KW-1133">Transmembrane helix</keyword>
<accession>A0ABY7SIP7</accession>
<gene>
    <name evidence="3" type="ORF">JHX87_14565</name>
</gene>
<evidence type="ECO:0000256" key="1">
    <source>
        <dbReference type="SAM" id="Phobius"/>
    </source>
</evidence>
<protein>
    <submittedName>
        <fullName evidence="3">VPLPA-CTERM sorting domain-containing protein</fullName>
    </submittedName>
</protein>
<reference evidence="3 4" key="1">
    <citation type="submission" date="2021-01" db="EMBL/GenBank/DDBJ databases">
        <title>Biogeographic distribution of Paracoccus.</title>
        <authorList>
            <person name="Hollensteiner J."/>
            <person name="Leineberger J."/>
            <person name="Brinkhoff T."/>
            <person name="Daniel R."/>
        </authorList>
    </citation>
    <scope>NUCLEOTIDE SEQUENCE [LARGE SCALE GENOMIC DNA]</scope>
    <source>
        <strain evidence="3 4">KCTC 22803</strain>
    </source>
</reference>
<evidence type="ECO:0000256" key="2">
    <source>
        <dbReference type="SAM" id="SignalP"/>
    </source>
</evidence>
<keyword evidence="4" id="KW-1185">Reference proteome</keyword>
<feature type="signal peptide" evidence="2">
    <location>
        <begin position="1"/>
        <end position="21"/>
    </location>
</feature>
<dbReference type="InterPro" id="IPR022472">
    <property type="entry name" value="VPLPA-CTERM"/>
</dbReference>
<organism evidence="3 4">
    <name type="scientific">Paracoccus fistulariae</name>
    <dbReference type="NCBI Taxonomy" id="658446"/>
    <lineage>
        <taxon>Bacteria</taxon>
        <taxon>Pseudomonadati</taxon>
        <taxon>Pseudomonadota</taxon>
        <taxon>Alphaproteobacteria</taxon>
        <taxon>Rhodobacterales</taxon>
        <taxon>Paracoccaceae</taxon>
        <taxon>Paracoccus</taxon>
    </lineage>
</organism>
<evidence type="ECO:0000313" key="4">
    <source>
        <dbReference type="Proteomes" id="UP001219349"/>
    </source>
</evidence>
<keyword evidence="2" id="KW-0732">Signal</keyword>
<keyword evidence="1" id="KW-0472">Membrane</keyword>
<feature type="transmembrane region" description="Helical" evidence="1">
    <location>
        <begin position="170"/>
        <end position="189"/>
    </location>
</feature>
<dbReference type="NCBIfam" id="TIGR03370">
    <property type="entry name" value="VPLPA-CTERM"/>
    <property type="match status" value="1"/>
</dbReference>
<sequence>MMLRKLLASAALVIAANAASAATCQYGTEADFTENADVWTSTNCVGQISDPVNDSASAMNSYAGGNGVFDINNWSLNSRWEEDDGSYSPAGILSIVDNGDKTGSWMVDSWAGIGSAALVVKGGTGWAAYLLDMTAGLSGGWSVFALTNKGGQTPDISHISLYTTPEMAPIPLPASGLLLVAGLGGFAAMRRRKKS</sequence>
<evidence type="ECO:0000313" key="3">
    <source>
        <dbReference type="EMBL" id="WCR06686.1"/>
    </source>
</evidence>
<dbReference type="EMBL" id="CP067136">
    <property type="protein sequence ID" value="WCR06686.1"/>
    <property type="molecule type" value="Genomic_DNA"/>
</dbReference>
<keyword evidence="1" id="KW-0812">Transmembrane</keyword>